<dbReference type="NCBIfam" id="TIGR01727">
    <property type="entry name" value="oligo_HPY"/>
    <property type="match status" value="1"/>
</dbReference>
<evidence type="ECO:0000256" key="2">
    <source>
        <dbReference type="ARBA" id="ARBA00011469"/>
    </source>
</evidence>
<protein>
    <recommendedName>
        <fullName evidence="15">Glutathione import ATP-binding protein GsiA</fullName>
        <ecNumber evidence="14">7.4.2.10</ecNumber>
    </recommendedName>
</protein>
<evidence type="ECO:0000256" key="8">
    <source>
        <dbReference type="ARBA" id="ARBA00022801"/>
    </source>
</evidence>
<sequence>MRPTDVTLNAATRPPALELEGLTKVFGVGRSGRQVTAVNQLTLSLQPGEVLGLVGESGSGKSTVARLIAHLHAPSAGTVRLGGQPVPARLRGAALRRLRQNVQMIFQDPFASLNPLHTVGYTLGRPLKLHGLARGRDVQRQVHALLDRVGLSPGASYAGKRPHELSGGQRQRVVIARALAARPTLVLADEPTSALDVSVRLDIMNLLLDLRSSEGLSMLFITHDLAGARYMCDRIAVMYAGHLVEIGPAEQVIGAPQMPYTRLLRSAAPNPLAADRRAPPPTGPAALDVRGELPDLKRPPPGCPFEPRCPQARAACREQLPALYDVGPGHQARCVLHDPALAAQPPLRLNLAAPGPAQPASF</sequence>
<evidence type="ECO:0000256" key="15">
    <source>
        <dbReference type="ARBA" id="ARBA00041187"/>
    </source>
</evidence>
<accession>A0ABV8XLV8</accession>
<evidence type="ECO:0000256" key="6">
    <source>
        <dbReference type="ARBA" id="ARBA00022737"/>
    </source>
</evidence>
<evidence type="ECO:0000256" key="11">
    <source>
        <dbReference type="ARBA" id="ARBA00023136"/>
    </source>
</evidence>
<dbReference type="PANTHER" id="PTHR43776">
    <property type="entry name" value="TRANSPORT ATP-BINDING PROTEIN"/>
    <property type="match status" value="1"/>
</dbReference>
<evidence type="ECO:0000256" key="16">
    <source>
        <dbReference type="ARBA" id="ARBA00047640"/>
    </source>
</evidence>
<feature type="compositionally biased region" description="Basic and acidic residues" evidence="17">
    <location>
        <begin position="289"/>
        <end position="298"/>
    </location>
</feature>
<evidence type="ECO:0000256" key="5">
    <source>
        <dbReference type="ARBA" id="ARBA00022519"/>
    </source>
</evidence>
<feature type="region of interest" description="Disordered" evidence="17">
    <location>
        <begin position="271"/>
        <end position="302"/>
    </location>
</feature>
<dbReference type="RefSeq" id="WP_380036339.1">
    <property type="nucleotide sequence ID" value="NZ_JBHSEH010000004.1"/>
</dbReference>
<dbReference type="EC" id="7.4.2.10" evidence="14"/>
<evidence type="ECO:0000259" key="18">
    <source>
        <dbReference type="PROSITE" id="PS50893"/>
    </source>
</evidence>
<proteinExistence type="inferred from homology"/>
<dbReference type="InterPro" id="IPR003439">
    <property type="entry name" value="ABC_transporter-like_ATP-bd"/>
</dbReference>
<keyword evidence="5" id="KW-0997">Cell inner membrane</keyword>
<keyword evidence="9 19" id="KW-0067">ATP-binding</keyword>
<evidence type="ECO:0000256" key="1">
    <source>
        <dbReference type="ARBA" id="ARBA00004533"/>
    </source>
</evidence>
<name>A0ABV8XLV8_9DEIO</name>
<keyword evidence="4" id="KW-1003">Cell membrane</keyword>
<gene>
    <name evidence="19" type="ORF">ACFOZ9_03200</name>
</gene>
<evidence type="ECO:0000256" key="9">
    <source>
        <dbReference type="ARBA" id="ARBA00022840"/>
    </source>
</evidence>
<organism evidence="19 20">
    <name type="scientific">Deinococcus navajonensis</name>
    <dbReference type="NCBI Taxonomy" id="309884"/>
    <lineage>
        <taxon>Bacteria</taxon>
        <taxon>Thermotogati</taxon>
        <taxon>Deinococcota</taxon>
        <taxon>Deinococci</taxon>
        <taxon>Deinococcales</taxon>
        <taxon>Deinococcaceae</taxon>
        <taxon>Deinococcus</taxon>
    </lineage>
</organism>
<dbReference type="Pfam" id="PF00005">
    <property type="entry name" value="ABC_tran"/>
    <property type="match status" value="1"/>
</dbReference>
<dbReference type="SMART" id="SM00382">
    <property type="entry name" value="AAA"/>
    <property type="match status" value="1"/>
</dbReference>
<reference evidence="20" key="1">
    <citation type="journal article" date="2019" name="Int. J. Syst. Evol. Microbiol.">
        <title>The Global Catalogue of Microorganisms (GCM) 10K type strain sequencing project: providing services to taxonomists for standard genome sequencing and annotation.</title>
        <authorList>
            <consortium name="The Broad Institute Genomics Platform"/>
            <consortium name="The Broad Institute Genome Sequencing Center for Infectious Disease"/>
            <person name="Wu L."/>
            <person name="Ma J."/>
        </authorList>
    </citation>
    <scope>NUCLEOTIDE SEQUENCE [LARGE SCALE GENOMIC DNA]</scope>
    <source>
        <strain evidence="20">CCUG 56029</strain>
    </source>
</reference>
<dbReference type="InterPro" id="IPR013563">
    <property type="entry name" value="Oligopep_ABC_C"/>
</dbReference>
<evidence type="ECO:0000256" key="7">
    <source>
        <dbReference type="ARBA" id="ARBA00022741"/>
    </source>
</evidence>
<keyword evidence="3" id="KW-0813">Transport</keyword>
<evidence type="ECO:0000256" key="3">
    <source>
        <dbReference type="ARBA" id="ARBA00022448"/>
    </source>
</evidence>
<dbReference type="InterPro" id="IPR050319">
    <property type="entry name" value="ABC_transp_ATP-bind"/>
</dbReference>
<evidence type="ECO:0000256" key="10">
    <source>
        <dbReference type="ARBA" id="ARBA00022967"/>
    </source>
</evidence>
<evidence type="ECO:0000256" key="12">
    <source>
        <dbReference type="ARBA" id="ARBA00037530"/>
    </source>
</evidence>
<dbReference type="GO" id="GO:0005524">
    <property type="term" value="F:ATP binding"/>
    <property type="evidence" value="ECO:0007669"/>
    <property type="project" value="UniProtKB-KW"/>
</dbReference>
<dbReference type="InterPro" id="IPR027417">
    <property type="entry name" value="P-loop_NTPase"/>
</dbReference>
<evidence type="ECO:0000313" key="20">
    <source>
        <dbReference type="Proteomes" id="UP001595998"/>
    </source>
</evidence>
<evidence type="ECO:0000256" key="17">
    <source>
        <dbReference type="SAM" id="MobiDB-lite"/>
    </source>
</evidence>
<evidence type="ECO:0000313" key="19">
    <source>
        <dbReference type="EMBL" id="MFC4425205.1"/>
    </source>
</evidence>
<keyword evidence="20" id="KW-1185">Reference proteome</keyword>
<dbReference type="Pfam" id="PF08352">
    <property type="entry name" value="oligo_HPY"/>
    <property type="match status" value="1"/>
</dbReference>
<keyword evidence="7" id="KW-0547">Nucleotide-binding</keyword>
<dbReference type="SUPFAM" id="SSF52540">
    <property type="entry name" value="P-loop containing nucleoside triphosphate hydrolases"/>
    <property type="match status" value="1"/>
</dbReference>
<evidence type="ECO:0000256" key="14">
    <source>
        <dbReference type="ARBA" id="ARBA00039050"/>
    </source>
</evidence>
<comment type="subunit">
    <text evidence="2">The complex is composed of two ATP-binding proteins (GsiA), two transmembrane proteins (GsiC and GsiD) and a solute-binding protein (GsiB).</text>
</comment>
<evidence type="ECO:0000256" key="13">
    <source>
        <dbReference type="ARBA" id="ARBA00038416"/>
    </source>
</evidence>
<comment type="caution">
    <text evidence="19">The sequence shown here is derived from an EMBL/GenBank/DDBJ whole genome shotgun (WGS) entry which is preliminary data.</text>
</comment>
<comment type="catalytic activity">
    <reaction evidence="16">
        <text>glutathione(out) + ATP + H2O = glutathione(in) + ADP + phosphate + H(+)</text>
        <dbReference type="Rhea" id="RHEA:29791"/>
        <dbReference type="ChEBI" id="CHEBI:15377"/>
        <dbReference type="ChEBI" id="CHEBI:15378"/>
        <dbReference type="ChEBI" id="CHEBI:30616"/>
        <dbReference type="ChEBI" id="CHEBI:43474"/>
        <dbReference type="ChEBI" id="CHEBI:57925"/>
        <dbReference type="ChEBI" id="CHEBI:456216"/>
        <dbReference type="EC" id="7.4.2.10"/>
    </reaction>
</comment>
<evidence type="ECO:0000256" key="4">
    <source>
        <dbReference type="ARBA" id="ARBA00022475"/>
    </source>
</evidence>
<dbReference type="EMBL" id="JBHSEH010000004">
    <property type="protein sequence ID" value="MFC4425205.1"/>
    <property type="molecule type" value="Genomic_DNA"/>
</dbReference>
<comment type="similarity">
    <text evidence="13">Belongs to the ABC transporter superfamily. Glutathione importer (TC 3.A.1.5.11) family.</text>
</comment>
<comment type="subcellular location">
    <subcellularLocation>
        <location evidence="1">Cell inner membrane</location>
    </subcellularLocation>
</comment>
<keyword evidence="8" id="KW-0378">Hydrolase</keyword>
<dbReference type="PROSITE" id="PS00211">
    <property type="entry name" value="ABC_TRANSPORTER_1"/>
    <property type="match status" value="1"/>
</dbReference>
<dbReference type="PROSITE" id="PS50893">
    <property type="entry name" value="ABC_TRANSPORTER_2"/>
    <property type="match status" value="1"/>
</dbReference>
<dbReference type="InterPro" id="IPR017871">
    <property type="entry name" value="ABC_transporter-like_CS"/>
</dbReference>
<keyword evidence="11" id="KW-0472">Membrane</keyword>
<feature type="domain" description="ABC transporter" evidence="18">
    <location>
        <begin position="17"/>
        <end position="265"/>
    </location>
</feature>
<dbReference type="Gene3D" id="3.40.50.300">
    <property type="entry name" value="P-loop containing nucleotide triphosphate hydrolases"/>
    <property type="match status" value="1"/>
</dbReference>
<dbReference type="PANTHER" id="PTHR43776:SF15">
    <property type="entry name" value="GLUTATHIONE IMPORT ATP-BINDING PROTEIN GSIA"/>
    <property type="match status" value="1"/>
</dbReference>
<comment type="function">
    <text evidence="12">Part of the ABC transporter complex GsiABCD involved in glutathione import. Responsible for energy coupling to the transport system.</text>
</comment>
<dbReference type="Proteomes" id="UP001595998">
    <property type="component" value="Unassembled WGS sequence"/>
</dbReference>
<keyword evidence="10" id="KW-1278">Translocase</keyword>
<dbReference type="InterPro" id="IPR003593">
    <property type="entry name" value="AAA+_ATPase"/>
</dbReference>
<keyword evidence="6" id="KW-0677">Repeat</keyword>
<dbReference type="CDD" id="cd03257">
    <property type="entry name" value="ABC_NikE_OppD_transporters"/>
    <property type="match status" value="1"/>
</dbReference>